<name>A0AB40BDU9_DIOCR</name>
<dbReference type="PANTHER" id="PTHR10795">
    <property type="entry name" value="PROPROTEIN CONVERTASE SUBTILISIN/KEXIN"/>
    <property type="match status" value="1"/>
</dbReference>
<keyword evidence="2" id="KW-0732">Signal</keyword>
<evidence type="ECO:0000256" key="3">
    <source>
        <dbReference type="PROSITE-ProRule" id="PRU01240"/>
    </source>
</evidence>
<dbReference type="AlphaFoldDB" id="A0AB40BDU9"/>
<comment type="similarity">
    <text evidence="1 3">Belongs to the peptidase S8 family.</text>
</comment>
<protein>
    <submittedName>
        <fullName evidence="7">Subtilisin-like protease SBT3</fullName>
    </submittedName>
</protein>
<dbReference type="Proteomes" id="UP001515500">
    <property type="component" value="Chromosome 5"/>
</dbReference>
<gene>
    <name evidence="7" type="primary">LOC120261616</name>
</gene>
<organism evidence="6 7">
    <name type="scientific">Dioscorea cayennensis subsp. rotundata</name>
    <name type="common">White Guinea yam</name>
    <name type="synonym">Dioscorea rotundata</name>
    <dbReference type="NCBI Taxonomy" id="55577"/>
    <lineage>
        <taxon>Eukaryota</taxon>
        <taxon>Viridiplantae</taxon>
        <taxon>Streptophyta</taxon>
        <taxon>Embryophyta</taxon>
        <taxon>Tracheophyta</taxon>
        <taxon>Spermatophyta</taxon>
        <taxon>Magnoliopsida</taxon>
        <taxon>Liliopsida</taxon>
        <taxon>Dioscoreales</taxon>
        <taxon>Dioscoreaceae</taxon>
        <taxon>Dioscorea</taxon>
    </lineage>
</organism>
<dbReference type="SUPFAM" id="SSF52743">
    <property type="entry name" value="Subtilisin-like"/>
    <property type="match status" value="1"/>
</dbReference>
<dbReference type="Pfam" id="PF00082">
    <property type="entry name" value="Peptidase_S8"/>
    <property type="match status" value="1"/>
</dbReference>
<dbReference type="Gene3D" id="2.60.40.2310">
    <property type="match status" value="1"/>
</dbReference>
<sequence length="451" mass="49105">MSSVINGAPWLTSVGAGTIDRKFVATVSLGNGTETIRGLSTYPKRLFLSNIPLYYGLGNTTSKESCDSLHPNPKKVAGKIVFCTVVSEFDMYDQINKLSQLAVKGAIFATDLREFLLPTSYYIPFVAVSLSKRKVIKSYMAEATKMAAVSISFGETKLGTKPAPQVAFFSSRGPSQISPTILKPDILAPGVNVLAAWVPNRVFAQVGNDSLFTNYALVSGTSMASPHVIGIAAMIKSVHRDWSSAAIRSAMMTTADTTDNTGNWIIDMSSDTAGSPLAYGAGHINPNKAMDPGLVYDITVQDYIDFLCGLNYTNSQISTITRRSNCSCTKANLDLNYPSFTVILNNANMTTFRFKRVLTNVESTTTRYQAAVRASKGMKVLVKQQTLNFNGLNSKQEFSVRVDIDLSKSARKQSEYLGNYGYLSWYEIGGKHVVTSPIVSTFAASHKDYTI</sequence>
<evidence type="ECO:0000313" key="7">
    <source>
        <dbReference type="RefSeq" id="XP_039125498.1"/>
    </source>
</evidence>
<dbReference type="InterPro" id="IPR036852">
    <property type="entry name" value="Peptidase_S8/S53_dom_sf"/>
</dbReference>
<dbReference type="InterPro" id="IPR045051">
    <property type="entry name" value="SBT"/>
</dbReference>
<dbReference type="InterPro" id="IPR000209">
    <property type="entry name" value="Peptidase_S8/S53_dom"/>
</dbReference>
<dbReference type="PROSITE" id="PS51892">
    <property type="entry name" value="SUBTILASE"/>
    <property type="match status" value="1"/>
</dbReference>
<evidence type="ECO:0000313" key="6">
    <source>
        <dbReference type="Proteomes" id="UP001515500"/>
    </source>
</evidence>
<evidence type="ECO:0000256" key="1">
    <source>
        <dbReference type="ARBA" id="ARBA00011073"/>
    </source>
</evidence>
<proteinExistence type="inferred from homology"/>
<feature type="domain" description="Subtilisin-like protease fibronectin type-III" evidence="5">
    <location>
        <begin position="334"/>
        <end position="439"/>
    </location>
</feature>
<evidence type="ECO:0000259" key="5">
    <source>
        <dbReference type="Pfam" id="PF17766"/>
    </source>
</evidence>
<keyword evidence="6" id="KW-1185">Reference proteome</keyword>
<comment type="caution">
    <text evidence="3">Lacks conserved residue(s) required for the propagation of feature annotation.</text>
</comment>
<evidence type="ECO:0000256" key="2">
    <source>
        <dbReference type="ARBA" id="ARBA00022729"/>
    </source>
</evidence>
<dbReference type="CDD" id="cd02120">
    <property type="entry name" value="PA_subtilisin_like"/>
    <property type="match status" value="1"/>
</dbReference>
<dbReference type="GeneID" id="120261616"/>
<evidence type="ECO:0000259" key="4">
    <source>
        <dbReference type="Pfam" id="PF00082"/>
    </source>
</evidence>
<accession>A0AB40BDU9</accession>
<dbReference type="InterPro" id="IPR041469">
    <property type="entry name" value="Subtilisin-like_FN3"/>
</dbReference>
<feature type="domain" description="Peptidase S8/S53" evidence="4">
    <location>
        <begin position="151"/>
        <end position="261"/>
    </location>
</feature>
<dbReference type="GO" id="GO:0004252">
    <property type="term" value="F:serine-type endopeptidase activity"/>
    <property type="evidence" value="ECO:0007669"/>
    <property type="project" value="InterPro"/>
</dbReference>
<dbReference type="GO" id="GO:0006508">
    <property type="term" value="P:proteolysis"/>
    <property type="evidence" value="ECO:0007669"/>
    <property type="project" value="InterPro"/>
</dbReference>
<dbReference type="RefSeq" id="XP_039125498.1">
    <property type="nucleotide sequence ID" value="XM_039269564.1"/>
</dbReference>
<dbReference type="Pfam" id="PF17766">
    <property type="entry name" value="fn3_6"/>
    <property type="match status" value="1"/>
</dbReference>
<dbReference type="Gene3D" id="3.40.50.200">
    <property type="entry name" value="Peptidase S8/S53 domain"/>
    <property type="match status" value="1"/>
</dbReference>
<reference evidence="7" key="1">
    <citation type="submission" date="2025-08" db="UniProtKB">
        <authorList>
            <consortium name="RefSeq"/>
        </authorList>
    </citation>
    <scope>IDENTIFICATION</scope>
</reference>